<keyword evidence="3" id="KW-1185">Reference proteome</keyword>
<evidence type="ECO:0000313" key="3">
    <source>
        <dbReference type="Proteomes" id="UP000184147"/>
    </source>
</evidence>
<evidence type="ECO:0000313" key="2">
    <source>
        <dbReference type="EMBL" id="SHE98176.1"/>
    </source>
</evidence>
<name>A0A1M4XXV8_9FLAO</name>
<dbReference type="EMBL" id="FQVQ01000002">
    <property type="protein sequence ID" value="SHE98176.1"/>
    <property type="molecule type" value="Genomic_DNA"/>
</dbReference>
<keyword evidence="1" id="KW-0732">Signal</keyword>
<dbReference type="Gene3D" id="2.40.160.60">
    <property type="entry name" value="Outer membrane protein transport protein (OMPP1/FadL/TodX)"/>
    <property type="match status" value="1"/>
</dbReference>
<evidence type="ECO:0000256" key="1">
    <source>
        <dbReference type="SAM" id="SignalP"/>
    </source>
</evidence>
<sequence length="423" mass="47066">MYTNINIMIKKFLFLFATLCSGVVMAQQGTSSPYSFYGIGDVRFKGTIENRAMGSITAHGDSIHVNLQNPAYHSAIRLTTFAVGATYGTNQIESNTQSAKARTTALDYIAVVIPTKKVAFSLGLMPFSSVGYNVLNDLNSSIIRQYTGTGGINKVYFATSFRVTPNFSIGADLNYNFGNIETKSISAFPGVEFATREINTSNATGVNYNFGLRYQKLFKKKYMVYTSAVFSPEADLTFNNTRQLALINWTIGGSETVVTGQTQDLEVADTKIKLPSKIDFGVGFGQTNKWTIGANILLQNASNFGNRNNDITNVRFENATRFSLGGYYIPNYKSFSSYFDRIVYRAGLRYENTGLILNDKSITDTAATLGLGLPVRGTFSNVNFVFEYGSRGTQSNNLVRERYFNIGFAFSFNDQWFQRRKYD</sequence>
<dbReference type="AlphaFoldDB" id="A0A1M4XXV8"/>
<protein>
    <submittedName>
        <fullName evidence="2">Long-chain fatty acid transport protein</fullName>
    </submittedName>
</protein>
<dbReference type="SUPFAM" id="SSF56935">
    <property type="entry name" value="Porins"/>
    <property type="match status" value="1"/>
</dbReference>
<feature type="chain" id="PRO_5012431735" evidence="1">
    <location>
        <begin position="27"/>
        <end position="423"/>
    </location>
</feature>
<gene>
    <name evidence="2" type="ORF">SAMN05444377_102218</name>
</gene>
<reference evidence="2 3" key="1">
    <citation type="submission" date="2016-11" db="EMBL/GenBank/DDBJ databases">
        <authorList>
            <person name="Jaros S."/>
            <person name="Januszkiewicz K."/>
            <person name="Wedrychowicz H."/>
        </authorList>
    </citation>
    <scope>NUCLEOTIDE SEQUENCE [LARGE SCALE GENOMIC DNA]</scope>
    <source>
        <strain evidence="2 3">DSM 25660</strain>
    </source>
</reference>
<accession>A0A1M4XXV8</accession>
<proteinExistence type="predicted"/>
<feature type="signal peptide" evidence="1">
    <location>
        <begin position="1"/>
        <end position="26"/>
    </location>
</feature>
<dbReference type="STRING" id="1124188.SAMN05444377_102218"/>
<organism evidence="2 3">
    <name type="scientific">Flavobacterium fontis</name>
    <dbReference type="NCBI Taxonomy" id="1124188"/>
    <lineage>
        <taxon>Bacteria</taxon>
        <taxon>Pseudomonadati</taxon>
        <taxon>Bacteroidota</taxon>
        <taxon>Flavobacteriia</taxon>
        <taxon>Flavobacteriales</taxon>
        <taxon>Flavobacteriaceae</taxon>
        <taxon>Flavobacterium</taxon>
    </lineage>
</organism>
<dbReference type="Proteomes" id="UP000184147">
    <property type="component" value="Unassembled WGS sequence"/>
</dbReference>